<feature type="domain" description="Gliding motility protein SprA N-terminal" evidence="1">
    <location>
        <begin position="847"/>
        <end position="1058"/>
    </location>
</feature>
<comment type="caution">
    <text evidence="2">The sequence shown here is derived from an EMBL/GenBank/DDBJ whole genome shotgun (WGS) entry which is preliminary data.</text>
</comment>
<proteinExistence type="predicted"/>
<reference evidence="2" key="1">
    <citation type="journal article" date="2020" name="mSystems">
        <title>Genome- and Community-Level Interaction Insights into Carbon Utilization and Element Cycling Functions of Hydrothermarchaeota in Hydrothermal Sediment.</title>
        <authorList>
            <person name="Zhou Z."/>
            <person name="Liu Y."/>
            <person name="Xu W."/>
            <person name="Pan J."/>
            <person name="Luo Z.H."/>
            <person name="Li M."/>
        </authorList>
    </citation>
    <scope>NUCLEOTIDE SEQUENCE [LARGE SCALE GENOMIC DNA]</scope>
    <source>
        <strain evidence="2">SpSt-780</strain>
    </source>
</reference>
<organism evidence="2">
    <name type="scientific">candidate division WOR-3 bacterium</name>
    <dbReference type="NCBI Taxonomy" id="2052148"/>
    <lineage>
        <taxon>Bacteria</taxon>
        <taxon>Bacteria division WOR-3</taxon>
    </lineage>
</organism>
<dbReference type="InterPro" id="IPR025684">
    <property type="entry name" value="SprA_N_dom"/>
</dbReference>
<dbReference type="EMBL" id="DTHG01000055">
    <property type="protein sequence ID" value="HGW91778.1"/>
    <property type="molecule type" value="Genomic_DNA"/>
</dbReference>
<evidence type="ECO:0000313" key="2">
    <source>
        <dbReference type="EMBL" id="HGW91778.1"/>
    </source>
</evidence>
<sequence length="1746" mass="201123">MLFIILFFSNEIENYFYINQTIKTLNKEGDLLVVQRYYENVFLFSERYFPSSNFDEYFKELLKEELGKSITEGLRERISREEGIIPEISFTFALPNTFKYFVGEGGKVTVKGFQSVSFEYSLVKDEGLTGKQSGYSQFKPEQQLFINIDGNVGDKIHINVDHDSKRVDEADNKIKVWYESKDEDDILQYLSLGDMEFKGDLGINARGTLGNTNFDFALKRETNEEVSKSVEKTATYDSIILYDDEYARDKYYFLPLDNNDSLINLKVFVQNVDIYNSIPAKYFKINSPDFKNVSRFKEQLPSIDYFLNYFIFPNGKRIPFLEISNFTNGMIGICLIKKNIITGEIDTIGRYPSSYNDTTEILLIREFDPNPQDTTWYFMMRNIYEFNGGPDVQNVDVQIFKVISGGDPTNIDNITNKTYLQLLGLDNDTNSKIDQSFYNTYKGILFFPDFYPFLSPSLNSDTVPAIYRNKVVEPDKKHKYFIQIKIKRSSSEIQVERDIVENSEVIIVGNDTLKRDKDYSINYSTGTIQLLHPENYVNNEKIKISYKIRPLLGNEKYNTNLTLNTNILNSNLKTTFNFNAIPSREFYTQLGEEPSNLFISSAVFSTSQKLSFLQPITSRMPFVGSENEPNFNLSADFSFSNPDPSTKGKGYIDNMEQTVKTEGFGNSRTDWHPISLPLNKDIQVAGRTYWWNIPINLRKEIQPNRPEDDIDFGLQILFIPRNNEMGSFGGIMRSFGSSSIDISNEEAIEFWVNCDKGVLHIDIGSEICEDIYRIKKDGTIVPPNGILDTEDKNGNRVFEDKEDNGFDGIMYGDENPDAILKGDDGDDDFIELPRSFQDSLKLNGTEKNKKMDTEDLFPDNALELNNNYYTFTIDLSKDNFVVIDNRNGWRKFRIPLDSVNYSVVGNPNLTNIKYVRLWIDNVDDTLRLKIYNAGIIGNTWRNEGVSAKDSSNIEDFEKFTISYVSEYEDRNYISPVPRERITTGGYVEEKSLLFSIDSLMKNHYVMAKQIFLQPKDLRLYKKINYFSFIKEANTESVRIFLKIGTDTLNYYEIRKTLKRGDWDSISIDLDYLTSLKLSVEKDSDYLIVGNPTLKSIYFLALGVENLNDEPLSGIFYFDDIYLSSPRRSMDIKYSYRLNLDLGGISVNYTEENRGLNYKGSSGELRSFNESSLFSRNFGLKTSLDKFSFNILSLPLNLSIGSTKGTPYYYLNSDIPLPDSLRERESSNSKSYNITYSINSKSKLKNFFGYIIDPFSMSGSIRQNESFEPYRSIDTTFSFTSQLSYNLNLPKIKLLFLSLPSNFNFSSAFTKSEPTRFNYNSQESIYVKQNIKPTDEINGTFSTSYNPLSIISLGYSSSLSLDRYYSNNIYPYGWPSNFKESFNANVNIFNFTIRYSVSYDENHSYEYSKSLGDTNNVRGGGIRRDFSVGGLMNVGFLKNIPILNRIIKNLDKINTKFSIDRTSSYSYLKGRPDYRFRYGLRTYVEEDVIYMRNVNDGGDQTILGEASTNFAILGLNMDLSTRFEHRMPYRENDFSKTYSFTLPSVTINGSIPQNFIILKNLINSINYSLILSNKEDINKKTNEPDYSLKTRTINLTPTFRINFRNQISLNINGSYGNIRREEKSLLINTINSENNWSIGFTTQYTFTQYNPINLPFRKAPVKLKGNLNLSLENTISGRKLVSENLINQLRSVNSDYYDINFKLSGVYNFTSSIDGGLSINYTRHFNHIQTNDRRYSVGGSVNIKFKF</sequence>
<protein>
    <recommendedName>
        <fullName evidence="1">Gliding motility protein SprA N-terminal domain-containing protein</fullName>
    </recommendedName>
</protein>
<accession>A0A7C4UGA6</accession>
<dbReference type="Pfam" id="PF14349">
    <property type="entry name" value="SprA_N"/>
    <property type="match status" value="1"/>
</dbReference>
<name>A0A7C4UGA6_UNCW3</name>
<evidence type="ECO:0000259" key="1">
    <source>
        <dbReference type="Pfam" id="PF14349"/>
    </source>
</evidence>
<gene>
    <name evidence="2" type="ORF">ENV67_04470</name>
</gene>